<evidence type="ECO:0000256" key="6">
    <source>
        <dbReference type="SAM" id="Coils"/>
    </source>
</evidence>
<protein>
    <submittedName>
        <fullName evidence="10">Cyclic AMP-responsive element-binding protein 3-like protein 3</fullName>
    </submittedName>
</protein>
<evidence type="ECO:0000256" key="4">
    <source>
        <dbReference type="ARBA" id="ARBA00023163"/>
    </source>
</evidence>
<dbReference type="InterPro" id="IPR051381">
    <property type="entry name" value="CREB_ATF_subfamily"/>
</dbReference>
<proteinExistence type="predicted"/>
<keyword evidence="6" id="KW-0175">Coiled coil</keyword>
<accession>A0ABM0Q4U2</accession>
<evidence type="ECO:0000256" key="5">
    <source>
        <dbReference type="ARBA" id="ARBA00023242"/>
    </source>
</evidence>
<organism evidence="9 10">
    <name type="scientific">Galeopterus variegatus</name>
    <name type="common">Malayan flying lemur</name>
    <name type="synonym">Cynocephalus variegatus</name>
    <dbReference type="NCBI Taxonomy" id="482537"/>
    <lineage>
        <taxon>Eukaryota</taxon>
        <taxon>Metazoa</taxon>
        <taxon>Chordata</taxon>
        <taxon>Craniata</taxon>
        <taxon>Vertebrata</taxon>
        <taxon>Euteleostomi</taxon>
        <taxon>Mammalia</taxon>
        <taxon>Eutheria</taxon>
        <taxon>Euarchontoglires</taxon>
        <taxon>Dermoptera</taxon>
        <taxon>Cynocephalidae</taxon>
        <taxon>Galeopterus</taxon>
    </lineage>
</organism>
<evidence type="ECO:0000256" key="1">
    <source>
        <dbReference type="ARBA" id="ARBA00023015"/>
    </source>
</evidence>
<keyword evidence="8" id="KW-1133">Transmembrane helix</keyword>
<keyword evidence="5" id="KW-0539">Nucleus</keyword>
<name>A0ABM0Q4U2_GALVR</name>
<evidence type="ECO:0000256" key="7">
    <source>
        <dbReference type="SAM" id="MobiDB-lite"/>
    </source>
</evidence>
<dbReference type="RefSeq" id="XP_008563383.1">
    <property type="nucleotide sequence ID" value="XM_008565161.1"/>
</dbReference>
<feature type="compositionally biased region" description="Gly residues" evidence="7">
    <location>
        <begin position="245"/>
        <end position="262"/>
    </location>
</feature>
<reference evidence="10" key="1">
    <citation type="submission" date="2025-08" db="UniProtKB">
        <authorList>
            <consortium name="RefSeq"/>
        </authorList>
    </citation>
    <scope>IDENTIFICATION</scope>
</reference>
<feature type="non-terminal residue" evidence="10">
    <location>
        <position position="1"/>
    </location>
</feature>
<feature type="region of interest" description="Disordered" evidence="7">
    <location>
        <begin position="239"/>
        <end position="318"/>
    </location>
</feature>
<gene>
    <name evidence="10" type="primary">LOC103584009</name>
</gene>
<dbReference type="PANTHER" id="PTHR45996">
    <property type="entry name" value="AGAP001464-PB"/>
    <property type="match status" value="1"/>
</dbReference>
<evidence type="ECO:0000256" key="2">
    <source>
        <dbReference type="ARBA" id="ARBA00023125"/>
    </source>
</evidence>
<keyword evidence="8" id="KW-0472">Membrane</keyword>
<feature type="region of interest" description="Disordered" evidence="7">
    <location>
        <begin position="95"/>
        <end position="125"/>
    </location>
</feature>
<sequence>MSACTAQNQELQRKVLHLEKQNLSLLEQLKKLQAIVVQSTSKSAQTGTCIAVLLLSFALIILPSISPFAANKAESPGDFTPVRVFSRTLHNDAASRVAPDAMPGSEAPGPWPEAGTPHEKPPGSPGLDWGFRDTPDLGNSTGELDNSTLILGNMTEKLGRATLLDWVAPEPVLSPKRAGMEAAGDELALFGLGGGVEWVRRGLKRSLGLPTLCLGGGSEVRGPHPRAGAAAAETPLQHLGERRGGAPGAPGARGPGGLGGPGRPFKGVFRGTEAAAFRGGRDTHPARFKDEETEALEVESRPKVTAGEGRNRLHLRSP</sequence>
<keyword evidence="2" id="KW-0238">DNA-binding</keyword>
<dbReference type="GeneID" id="103584009"/>
<evidence type="ECO:0000313" key="9">
    <source>
        <dbReference type="Proteomes" id="UP000694923"/>
    </source>
</evidence>
<keyword evidence="3" id="KW-0010">Activator</keyword>
<evidence type="ECO:0000256" key="3">
    <source>
        <dbReference type="ARBA" id="ARBA00023159"/>
    </source>
</evidence>
<dbReference type="Proteomes" id="UP000694923">
    <property type="component" value="Unplaced"/>
</dbReference>
<keyword evidence="1" id="KW-0805">Transcription regulation</keyword>
<feature type="transmembrane region" description="Helical" evidence="8">
    <location>
        <begin position="49"/>
        <end position="70"/>
    </location>
</feature>
<keyword evidence="9" id="KW-1185">Reference proteome</keyword>
<evidence type="ECO:0000256" key="8">
    <source>
        <dbReference type="SAM" id="Phobius"/>
    </source>
</evidence>
<keyword evidence="8" id="KW-0812">Transmembrane</keyword>
<dbReference type="PANTHER" id="PTHR45996:SF1">
    <property type="entry name" value="CYCLIC AMP-RESPONSIVE ELEMENT-BINDING PROTEIN 3-LIKE PROTEIN 3"/>
    <property type="match status" value="1"/>
</dbReference>
<evidence type="ECO:0000313" key="10">
    <source>
        <dbReference type="RefSeq" id="XP_008563383.1"/>
    </source>
</evidence>
<feature type="coiled-coil region" evidence="6">
    <location>
        <begin position="1"/>
        <end position="35"/>
    </location>
</feature>
<keyword evidence="4" id="KW-0804">Transcription</keyword>
<feature type="compositionally biased region" description="Basic and acidic residues" evidence="7">
    <location>
        <begin position="279"/>
        <end position="290"/>
    </location>
</feature>